<comment type="caution">
    <text evidence="8">The sequence shown here is derived from an EMBL/GenBank/DDBJ whole genome shotgun (WGS) entry which is preliminary data.</text>
</comment>
<comment type="catalytic activity">
    <reaction evidence="6">
        <text>a sn-glycero-3-phosphodiester + H2O = an alcohol + sn-glycerol 3-phosphate + H(+)</text>
        <dbReference type="Rhea" id="RHEA:12969"/>
        <dbReference type="ChEBI" id="CHEBI:15377"/>
        <dbReference type="ChEBI" id="CHEBI:15378"/>
        <dbReference type="ChEBI" id="CHEBI:30879"/>
        <dbReference type="ChEBI" id="CHEBI:57597"/>
        <dbReference type="ChEBI" id="CHEBI:83408"/>
        <dbReference type="EC" id="3.1.4.46"/>
    </reaction>
</comment>
<dbReference type="Gene3D" id="3.20.20.190">
    <property type="entry name" value="Phosphatidylinositol (PI) phosphodiesterase"/>
    <property type="match status" value="1"/>
</dbReference>
<comment type="similarity">
    <text evidence="1">Belongs to the glycerophosphoryl diester phosphodiesterase family.</text>
</comment>
<organism evidence="8 9">
    <name type="scientific">Hyphobacterium vulgare</name>
    <dbReference type="NCBI Taxonomy" id="1736751"/>
    <lineage>
        <taxon>Bacteria</taxon>
        <taxon>Pseudomonadati</taxon>
        <taxon>Pseudomonadota</taxon>
        <taxon>Alphaproteobacteria</taxon>
        <taxon>Maricaulales</taxon>
        <taxon>Maricaulaceae</taxon>
        <taxon>Hyphobacterium</taxon>
    </lineage>
</organism>
<dbReference type="PROSITE" id="PS51704">
    <property type="entry name" value="GP_PDE"/>
    <property type="match status" value="1"/>
</dbReference>
<protein>
    <recommendedName>
        <fullName evidence="2">glycerophosphodiester phosphodiesterase</fullName>
        <ecNumber evidence="2">3.1.4.46</ecNumber>
    </recommendedName>
</protein>
<evidence type="ECO:0000256" key="2">
    <source>
        <dbReference type="ARBA" id="ARBA00012247"/>
    </source>
</evidence>
<keyword evidence="5" id="KW-0378">Hydrolase</keyword>
<evidence type="ECO:0000256" key="1">
    <source>
        <dbReference type="ARBA" id="ARBA00007277"/>
    </source>
</evidence>
<dbReference type="Proteomes" id="UP001595379">
    <property type="component" value="Unassembled WGS sequence"/>
</dbReference>
<feature type="non-terminal residue" evidence="8">
    <location>
        <position position="324"/>
    </location>
</feature>
<evidence type="ECO:0000256" key="6">
    <source>
        <dbReference type="ARBA" id="ARBA00047512"/>
    </source>
</evidence>
<dbReference type="RefSeq" id="WP_380214136.1">
    <property type="nucleotide sequence ID" value="NZ_JBHRSV010000012.1"/>
</dbReference>
<evidence type="ECO:0000256" key="5">
    <source>
        <dbReference type="ARBA" id="ARBA00022801"/>
    </source>
</evidence>
<keyword evidence="4" id="KW-0319">Glycerol metabolism</keyword>
<keyword evidence="3" id="KW-0732">Signal</keyword>
<sequence length="324" mass="34988">MHRFAPTMLAAAVSAMVAGCSAPEADAPVTSIWNTLDGTAPLVIAHRGASGERPEHTIAAYMLAIEQGADVIEPDLVVTADGVLVARHDAYLSTTTNVDAHPEFADRRRELFGMSDWWVQDFTLEELRTLRAIQPQEGRSRSHDGVFMVPTFEEILDLVEEQEAACGCTIAIEPEVKHPAEFTEMGLDPLPLLLTALRDRDLDRADAAVVVQSFDATFLQRMDAQSDVRLAMLYAGPDDPEGNAGGLPMEAIALFADAVGPYKGLLFNADGASSGYVEAAHALGLAVHTWTVRDDREPVIGVSVEEEIRALYALGVDGVFTDFP</sequence>
<feature type="domain" description="GP-PDE" evidence="7">
    <location>
        <begin position="41"/>
        <end position="324"/>
    </location>
</feature>
<evidence type="ECO:0000259" key="7">
    <source>
        <dbReference type="PROSITE" id="PS51704"/>
    </source>
</evidence>
<proteinExistence type="inferred from homology"/>
<evidence type="ECO:0000256" key="4">
    <source>
        <dbReference type="ARBA" id="ARBA00022798"/>
    </source>
</evidence>
<accession>A0ABV6ZWK7</accession>
<evidence type="ECO:0000313" key="8">
    <source>
        <dbReference type="EMBL" id="MFC2925851.1"/>
    </source>
</evidence>
<dbReference type="SUPFAM" id="SSF51695">
    <property type="entry name" value="PLC-like phosphodiesterases"/>
    <property type="match status" value="1"/>
</dbReference>
<dbReference type="PANTHER" id="PTHR43620">
    <property type="entry name" value="GLYCEROPHOSPHORYL DIESTER PHOSPHODIESTERASE"/>
    <property type="match status" value="1"/>
</dbReference>
<reference evidence="9" key="1">
    <citation type="journal article" date="2019" name="Int. J. Syst. Evol. Microbiol.">
        <title>The Global Catalogue of Microorganisms (GCM) 10K type strain sequencing project: providing services to taxonomists for standard genome sequencing and annotation.</title>
        <authorList>
            <consortium name="The Broad Institute Genomics Platform"/>
            <consortium name="The Broad Institute Genome Sequencing Center for Infectious Disease"/>
            <person name="Wu L."/>
            <person name="Ma J."/>
        </authorList>
    </citation>
    <scope>NUCLEOTIDE SEQUENCE [LARGE SCALE GENOMIC DNA]</scope>
    <source>
        <strain evidence="9">KCTC 52487</strain>
    </source>
</reference>
<evidence type="ECO:0000256" key="3">
    <source>
        <dbReference type="ARBA" id="ARBA00022729"/>
    </source>
</evidence>
<evidence type="ECO:0000313" key="9">
    <source>
        <dbReference type="Proteomes" id="UP001595379"/>
    </source>
</evidence>
<dbReference type="EMBL" id="JBHRSV010000012">
    <property type="protein sequence ID" value="MFC2925851.1"/>
    <property type="molecule type" value="Genomic_DNA"/>
</dbReference>
<gene>
    <name evidence="8" type="ORF">ACFOOR_07010</name>
</gene>
<dbReference type="Pfam" id="PF03009">
    <property type="entry name" value="GDPD"/>
    <property type="match status" value="1"/>
</dbReference>
<dbReference type="PROSITE" id="PS51257">
    <property type="entry name" value="PROKAR_LIPOPROTEIN"/>
    <property type="match status" value="1"/>
</dbReference>
<keyword evidence="9" id="KW-1185">Reference proteome</keyword>
<dbReference type="PANTHER" id="PTHR43620:SF7">
    <property type="entry name" value="GLYCEROPHOSPHODIESTER PHOSPHODIESTERASE GDPD5-RELATED"/>
    <property type="match status" value="1"/>
</dbReference>
<dbReference type="InterPro" id="IPR017946">
    <property type="entry name" value="PLC-like_Pdiesterase_TIM-brl"/>
</dbReference>
<dbReference type="InterPro" id="IPR030395">
    <property type="entry name" value="GP_PDE_dom"/>
</dbReference>
<name>A0ABV6ZWK7_9PROT</name>
<dbReference type="EC" id="3.1.4.46" evidence="2"/>